<feature type="compositionally biased region" description="Polar residues" evidence="1">
    <location>
        <begin position="14"/>
        <end position="29"/>
    </location>
</feature>
<evidence type="ECO:0000256" key="2">
    <source>
        <dbReference type="SAM" id="Phobius"/>
    </source>
</evidence>
<proteinExistence type="predicted"/>
<keyword evidence="2" id="KW-0472">Membrane</keyword>
<dbReference type="Gramene" id="OE9A010230T1">
    <property type="protein sequence ID" value="OE9A010230C1"/>
    <property type="gene ID" value="OE9A010230"/>
</dbReference>
<evidence type="ECO:0000313" key="4">
    <source>
        <dbReference type="Proteomes" id="UP000594638"/>
    </source>
</evidence>
<protein>
    <submittedName>
        <fullName evidence="3">Uncharacterized protein</fullName>
    </submittedName>
</protein>
<feature type="compositionally biased region" description="Basic and acidic residues" evidence="1">
    <location>
        <begin position="30"/>
        <end position="54"/>
    </location>
</feature>
<dbReference type="AlphaFoldDB" id="A0A8S0QTJ6"/>
<feature type="transmembrane region" description="Helical" evidence="2">
    <location>
        <begin position="62"/>
        <end position="80"/>
    </location>
</feature>
<keyword evidence="2" id="KW-1133">Transmembrane helix</keyword>
<dbReference type="EMBL" id="CACTIH010001938">
    <property type="protein sequence ID" value="CAA2969359.1"/>
    <property type="molecule type" value="Genomic_DNA"/>
</dbReference>
<name>A0A8S0QTJ6_OLEEU</name>
<organism evidence="3 4">
    <name type="scientific">Olea europaea subsp. europaea</name>
    <dbReference type="NCBI Taxonomy" id="158383"/>
    <lineage>
        <taxon>Eukaryota</taxon>
        <taxon>Viridiplantae</taxon>
        <taxon>Streptophyta</taxon>
        <taxon>Embryophyta</taxon>
        <taxon>Tracheophyta</taxon>
        <taxon>Spermatophyta</taxon>
        <taxon>Magnoliopsida</taxon>
        <taxon>eudicotyledons</taxon>
        <taxon>Gunneridae</taxon>
        <taxon>Pentapetalae</taxon>
        <taxon>asterids</taxon>
        <taxon>lamiids</taxon>
        <taxon>Lamiales</taxon>
        <taxon>Oleaceae</taxon>
        <taxon>Oleeae</taxon>
        <taxon>Olea</taxon>
    </lineage>
</organism>
<reference evidence="3 4" key="1">
    <citation type="submission" date="2019-12" db="EMBL/GenBank/DDBJ databases">
        <authorList>
            <person name="Alioto T."/>
            <person name="Alioto T."/>
            <person name="Gomez Garrido J."/>
        </authorList>
    </citation>
    <scope>NUCLEOTIDE SEQUENCE [LARGE SCALE GENOMIC DNA]</scope>
</reference>
<feature type="region of interest" description="Disordered" evidence="1">
    <location>
        <begin position="1"/>
        <end position="58"/>
    </location>
</feature>
<evidence type="ECO:0000313" key="3">
    <source>
        <dbReference type="EMBL" id="CAA2969359.1"/>
    </source>
</evidence>
<dbReference type="Proteomes" id="UP000594638">
    <property type="component" value="Unassembled WGS sequence"/>
</dbReference>
<dbReference type="PANTHER" id="PTHR37741">
    <property type="entry name" value="TRANSMEMBRANE PROTEIN"/>
    <property type="match status" value="1"/>
</dbReference>
<gene>
    <name evidence="3" type="ORF">OLEA9_A010230</name>
</gene>
<keyword evidence="4" id="KW-1185">Reference proteome</keyword>
<comment type="caution">
    <text evidence="3">The sequence shown here is derived from an EMBL/GenBank/DDBJ whole genome shotgun (WGS) entry which is preliminary data.</text>
</comment>
<accession>A0A8S0QTJ6</accession>
<dbReference type="PANTHER" id="PTHR37741:SF1">
    <property type="entry name" value="TRANSMEMBRANE PROTEIN"/>
    <property type="match status" value="1"/>
</dbReference>
<keyword evidence="2" id="KW-0812">Transmembrane</keyword>
<evidence type="ECO:0000256" key="1">
    <source>
        <dbReference type="SAM" id="MobiDB-lite"/>
    </source>
</evidence>
<sequence>MADSQVEPVAMTGVVNTDNSQIRPPSTHSEQLKEEEKKGEEAKEEKKREEEKKNGQQNLNSSLIITGVVVAVIGAIFAIFKNIKKA</sequence>